<dbReference type="AlphaFoldDB" id="A0A232EIG4"/>
<dbReference type="Proteomes" id="UP000215335">
    <property type="component" value="Unassembled WGS sequence"/>
</dbReference>
<proteinExistence type="predicted"/>
<evidence type="ECO:0000256" key="1">
    <source>
        <dbReference type="SAM" id="MobiDB-lite"/>
    </source>
</evidence>
<protein>
    <submittedName>
        <fullName evidence="2">Uncharacterized protein</fullName>
    </submittedName>
</protein>
<evidence type="ECO:0000313" key="2">
    <source>
        <dbReference type="EMBL" id="OXU18124.1"/>
    </source>
</evidence>
<sequence>MVRNRAPTSRGARRLAQGQQGVLPLFARPEEVTYNTWTPSPTNLKTIASRHTHTCTQIHTRERRDRRARSGTKFIKPINLHLHYLNE</sequence>
<accession>A0A232EIG4</accession>
<name>A0A232EIG4_9HYME</name>
<comment type="caution">
    <text evidence="2">The sequence shown here is derived from an EMBL/GenBank/DDBJ whole genome shotgun (WGS) entry which is preliminary data.</text>
</comment>
<evidence type="ECO:0000313" key="3">
    <source>
        <dbReference type="Proteomes" id="UP000215335"/>
    </source>
</evidence>
<feature type="region of interest" description="Disordered" evidence="1">
    <location>
        <begin position="50"/>
        <end position="69"/>
    </location>
</feature>
<gene>
    <name evidence="2" type="ORF">TSAR_016337</name>
</gene>
<reference evidence="2 3" key="1">
    <citation type="journal article" date="2017" name="Curr. Biol.">
        <title>The Evolution of Venom by Co-option of Single-Copy Genes.</title>
        <authorList>
            <person name="Martinson E.O."/>
            <person name="Mrinalini"/>
            <person name="Kelkar Y.D."/>
            <person name="Chang C.H."/>
            <person name="Werren J.H."/>
        </authorList>
    </citation>
    <scope>NUCLEOTIDE SEQUENCE [LARGE SCALE GENOMIC DNA]</scope>
    <source>
        <strain evidence="2 3">Alberta</strain>
        <tissue evidence="2">Whole body</tissue>
    </source>
</reference>
<keyword evidence="3" id="KW-1185">Reference proteome</keyword>
<organism evidence="2 3">
    <name type="scientific">Trichomalopsis sarcophagae</name>
    <dbReference type="NCBI Taxonomy" id="543379"/>
    <lineage>
        <taxon>Eukaryota</taxon>
        <taxon>Metazoa</taxon>
        <taxon>Ecdysozoa</taxon>
        <taxon>Arthropoda</taxon>
        <taxon>Hexapoda</taxon>
        <taxon>Insecta</taxon>
        <taxon>Pterygota</taxon>
        <taxon>Neoptera</taxon>
        <taxon>Endopterygota</taxon>
        <taxon>Hymenoptera</taxon>
        <taxon>Apocrita</taxon>
        <taxon>Proctotrupomorpha</taxon>
        <taxon>Chalcidoidea</taxon>
        <taxon>Pteromalidae</taxon>
        <taxon>Pteromalinae</taxon>
        <taxon>Trichomalopsis</taxon>
    </lineage>
</organism>
<dbReference type="EMBL" id="NNAY01004271">
    <property type="protein sequence ID" value="OXU18124.1"/>
    <property type="molecule type" value="Genomic_DNA"/>
</dbReference>